<dbReference type="PANTHER" id="PTHR34615">
    <property type="entry name" value="PX DOMAIN-CONTAINING PROTEIN"/>
    <property type="match status" value="1"/>
</dbReference>
<dbReference type="PANTHER" id="PTHR34615:SF1">
    <property type="entry name" value="PX DOMAIN-CONTAINING PROTEIN"/>
    <property type="match status" value="1"/>
</dbReference>
<organism evidence="1 3">
    <name type="scientific">Phytophthora rubi</name>
    <dbReference type="NCBI Taxonomy" id="129364"/>
    <lineage>
        <taxon>Eukaryota</taxon>
        <taxon>Sar</taxon>
        <taxon>Stramenopiles</taxon>
        <taxon>Oomycota</taxon>
        <taxon>Peronosporomycetes</taxon>
        <taxon>Peronosporales</taxon>
        <taxon>Peronosporaceae</taxon>
        <taxon>Phytophthora</taxon>
    </lineage>
</organism>
<dbReference type="Proteomes" id="UP000434957">
    <property type="component" value="Unassembled WGS sequence"/>
</dbReference>
<proteinExistence type="predicted"/>
<keyword evidence="4" id="KW-1185">Reference proteome</keyword>
<dbReference type="Proteomes" id="UP000429607">
    <property type="component" value="Unassembled WGS sequence"/>
</dbReference>
<gene>
    <name evidence="1" type="ORF">PR001_g16198</name>
    <name evidence="2" type="ORF">PR003_g11092</name>
</gene>
<evidence type="ECO:0000313" key="4">
    <source>
        <dbReference type="Proteomes" id="UP000434957"/>
    </source>
</evidence>
<dbReference type="EMBL" id="QXFV01001264">
    <property type="protein sequence ID" value="KAE9010349.1"/>
    <property type="molecule type" value="Genomic_DNA"/>
</dbReference>
<reference evidence="1 3" key="1">
    <citation type="submission" date="2018-09" db="EMBL/GenBank/DDBJ databases">
        <title>Genomic investigation of the strawberry pathogen Phytophthora fragariae indicates pathogenicity is determined by transcriptional variation in three key races.</title>
        <authorList>
            <person name="Adams T.M."/>
            <person name="Armitage A.D."/>
            <person name="Sobczyk M.K."/>
            <person name="Bates H.J."/>
            <person name="Dunwell J.M."/>
            <person name="Nellist C.F."/>
            <person name="Harrison R.J."/>
        </authorList>
    </citation>
    <scope>NUCLEOTIDE SEQUENCE [LARGE SCALE GENOMIC DNA]</scope>
    <source>
        <strain evidence="1 3">SCRP249</strain>
        <strain evidence="2 4">SCRP333</strain>
    </source>
</reference>
<evidence type="ECO:0000313" key="3">
    <source>
        <dbReference type="Proteomes" id="UP000429607"/>
    </source>
</evidence>
<comment type="caution">
    <text evidence="1">The sequence shown here is derived from an EMBL/GenBank/DDBJ whole genome shotgun (WGS) entry which is preliminary data.</text>
</comment>
<evidence type="ECO:0000313" key="1">
    <source>
        <dbReference type="EMBL" id="KAE9010349.1"/>
    </source>
</evidence>
<evidence type="ECO:0008006" key="5">
    <source>
        <dbReference type="Google" id="ProtNLM"/>
    </source>
</evidence>
<accession>A0A6A3KU09</accession>
<protein>
    <recommendedName>
        <fullName evidence="5">DDE Tnp4 domain-containing protein</fullName>
    </recommendedName>
</protein>
<evidence type="ECO:0000313" key="2">
    <source>
        <dbReference type="EMBL" id="KAE9339293.1"/>
    </source>
</evidence>
<sequence>MLDFIHAEDIIVFIATPAVPRPVISLKGGPTLNVFRDGGCRFSFRFWRADVFRLFKGLHLHDVYKLPSRVRAGGMEWLCLMLRRLAYPGWYGDLGILFGRSPNSLCFIFRYMVNIIYSK</sequence>
<dbReference type="EMBL" id="QXFT01000626">
    <property type="protein sequence ID" value="KAE9339293.1"/>
    <property type="molecule type" value="Genomic_DNA"/>
</dbReference>
<name>A0A6A3KU09_9STRA</name>
<dbReference type="AlphaFoldDB" id="A0A6A3KU09"/>